<comment type="caution">
    <text evidence="7">The sequence shown here is derived from an EMBL/GenBank/DDBJ whole genome shotgun (WGS) entry which is preliminary data.</text>
</comment>
<evidence type="ECO:0000256" key="6">
    <source>
        <dbReference type="SAM" id="MobiDB-lite"/>
    </source>
</evidence>
<keyword evidence="2" id="KW-0227">DNA damage</keyword>
<feature type="region of interest" description="Disordered" evidence="6">
    <location>
        <begin position="250"/>
        <end position="539"/>
    </location>
</feature>
<dbReference type="Gene3D" id="3.30.390.80">
    <property type="entry name" value="DNA repair protein Rad52/59/22"/>
    <property type="match status" value="1"/>
</dbReference>
<accession>A0A9P4LSJ6</accession>
<organism evidence="7 8">
    <name type="scientific">Setomelanomma holmii</name>
    <dbReference type="NCBI Taxonomy" id="210430"/>
    <lineage>
        <taxon>Eukaryota</taxon>
        <taxon>Fungi</taxon>
        <taxon>Dikarya</taxon>
        <taxon>Ascomycota</taxon>
        <taxon>Pezizomycotina</taxon>
        <taxon>Dothideomycetes</taxon>
        <taxon>Pleosporomycetidae</taxon>
        <taxon>Pleosporales</taxon>
        <taxon>Pleosporineae</taxon>
        <taxon>Phaeosphaeriaceae</taxon>
        <taxon>Setomelanomma</taxon>
    </lineage>
</organism>
<feature type="compositionally biased region" description="Pro residues" evidence="6">
    <location>
        <begin position="339"/>
        <end position="361"/>
    </location>
</feature>
<protein>
    <recommendedName>
        <fullName evidence="5">RAD52 homolog</fullName>
    </recommendedName>
</protein>
<feature type="compositionally biased region" description="Low complexity" evidence="6">
    <location>
        <begin position="274"/>
        <end position="288"/>
    </location>
</feature>
<feature type="region of interest" description="Disordered" evidence="6">
    <location>
        <begin position="200"/>
        <end position="220"/>
    </location>
</feature>
<keyword evidence="8" id="KW-1185">Reference proteome</keyword>
<dbReference type="GO" id="GO:0005634">
    <property type="term" value="C:nucleus"/>
    <property type="evidence" value="ECO:0007669"/>
    <property type="project" value="InterPro"/>
</dbReference>
<feature type="compositionally biased region" description="Low complexity" evidence="6">
    <location>
        <begin position="305"/>
        <end position="326"/>
    </location>
</feature>
<dbReference type="NCBIfam" id="TIGR00607">
    <property type="entry name" value="rad52"/>
    <property type="match status" value="1"/>
</dbReference>
<dbReference type="InterPro" id="IPR042525">
    <property type="entry name" value="Rad52_Rad59_Rad22_sf"/>
</dbReference>
<dbReference type="GO" id="GO:0000730">
    <property type="term" value="P:DNA recombinase assembly"/>
    <property type="evidence" value="ECO:0007669"/>
    <property type="project" value="InterPro"/>
</dbReference>
<dbReference type="GO" id="GO:0045002">
    <property type="term" value="P:double-strand break repair via single-strand annealing"/>
    <property type="evidence" value="ECO:0007669"/>
    <property type="project" value="InterPro"/>
</dbReference>
<dbReference type="PANTHER" id="PTHR12132">
    <property type="entry name" value="DNA REPAIR AND RECOMBINATION PROTEIN RAD52, RAD59"/>
    <property type="match status" value="1"/>
</dbReference>
<keyword evidence="3" id="KW-0233">DNA recombination</keyword>
<reference evidence="7" key="1">
    <citation type="journal article" date="2020" name="Stud. Mycol.">
        <title>101 Dothideomycetes genomes: a test case for predicting lifestyles and emergence of pathogens.</title>
        <authorList>
            <person name="Haridas S."/>
            <person name="Albert R."/>
            <person name="Binder M."/>
            <person name="Bloem J."/>
            <person name="Labutti K."/>
            <person name="Salamov A."/>
            <person name="Andreopoulos B."/>
            <person name="Baker S."/>
            <person name="Barry K."/>
            <person name="Bills G."/>
            <person name="Bluhm B."/>
            <person name="Cannon C."/>
            <person name="Castanera R."/>
            <person name="Culley D."/>
            <person name="Daum C."/>
            <person name="Ezra D."/>
            <person name="Gonzalez J."/>
            <person name="Henrissat B."/>
            <person name="Kuo A."/>
            <person name="Liang C."/>
            <person name="Lipzen A."/>
            <person name="Lutzoni F."/>
            <person name="Magnuson J."/>
            <person name="Mondo S."/>
            <person name="Nolan M."/>
            <person name="Ohm R."/>
            <person name="Pangilinan J."/>
            <person name="Park H.-J."/>
            <person name="Ramirez L."/>
            <person name="Alfaro M."/>
            <person name="Sun H."/>
            <person name="Tritt A."/>
            <person name="Yoshinaga Y."/>
            <person name="Zwiers L.-H."/>
            <person name="Turgeon B."/>
            <person name="Goodwin S."/>
            <person name="Spatafora J."/>
            <person name="Crous P."/>
            <person name="Grigoriev I."/>
        </authorList>
    </citation>
    <scope>NUCLEOTIDE SEQUENCE</scope>
    <source>
        <strain evidence="7">CBS 110217</strain>
    </source>
</reference>
<evidence type="ECO:0000256" key="3">
    <source>
        <dbReference type="ARBA" id="ARBA00023172"/>
    </source>
</evidence>
<dbReference type="GO" id="GO:0003697">
    <property type="term" value="F:single-stranded DNA binding"/>
    <property type="evidence" value="ECO:0007669"/>
    <property type="project" value="UniProtKB-ARBA"/>
</dbReference>
<dbReference type="InterPro" id="IPR007232">
    <property type="entry name" value="Rad52_Rad59_Rad22"/>
</dbReference>
<evidence type="ECO:0000313" key="8">
    <source>
        <dbReference type="Proteomes" id="UP000799777"/>
    </source>
</evidence>
<sequence length="539" mass="57749">PGDQYHGGNVTNPFDERVVNYFTASEIATLQSRLNKQLGPEYISTRPGSGGGKVAYLEGNKAIALANEVFGFNGWSSSLGQVQIDYVDEHQNGKVSLGLSIVVRITLKDGTYHEDIGYGSIENGKGKAASFEKAKKEAATDGLKRALRTFGNVLGNCLYDKEYLKKVQAMKVKPIKFAADNLYRHVDFAAPAQGDQALVKREPNRTPMRPNQALRTRTEHLGESFNAEFDDEFDGNLFDGVDVSEAHGDEVSFETGSAPTESRPGRPMPNGNMQRQPQAPVQQNQPRPEQYRAGMPPPTTDVQSAPRLPLQQQQNPQQQLQAQTLRPTPPDAQQGHNQPRPPPQAQPTTGPPANPQPPTGRPPVGFVTSRAAELLQTADGTTPINGLPTFNPHVESPIPQEKRTPGFDRNRSAPVKREAVGAPPAPPPAAQPATSRPVGPGPARPTNFVNPQQDLNRRIGMPGAPNYAMSPSANRGAYKPPTFANGAAGVKRERPPLQDVSNQGATTGGNAGEGPDVKRQRVEASTTGAENAAPGAVGS</sequence>
<gene>
    <name evidence="7" type="ORF">EK21DRAFT_54137</name>
</gene>
<dbReference type="Pfam" id="PF04098">
    <property type="entry name" value="Rad52_Rad22"/>
    <property type="match status" value="1"/>
</dbReference>
<dbReference type="OrthoDB" id="206565at2759"/>
<dbReference type="AlphaFoldDB" id="A0A9P4LSJ6"/>
<dbReference type="InterPro" id="IPR004585">
    <property type="entry name" value="DNA_recomb/repair_Rad52"/>
</dbReference>
<evidence type="ECO:0000256" key="2">
    <source>
        <dbReference type="ARBA" id="ARBA00022763"/>
    </source>
</evidence>
<evidence type="ECO:0000256" key="4">
    <source>
        <dbReference type="ARBA" id="ARBA00023204"/>
    </source>
</evidence>
<keyword evidence="4" id="KW-0234">DNA repair</keyword>
<dbReference type="PANTHER" id="PTHR12132:SF1">
    <property type="entry name" value="DNA REPAIR PROTEIN RAD52 HOMOLOG"/>
    <property type="match status" value="1"/>
</dbReference>
<evidence type="ECO:0000256" key="1">
    <source>
        <dbReference type="ARBA" id="ARBA00006638"/>
    </source>
</evidence>
<evidence type="ECO:0000256" key="5">
    <source>
        <dbReference type="ARBA" id="ARBA00077224"/>
    </source>
</evidence>
<comment type="similarity">
    <text evidence="1">Belongs to the RAD52 family.</text>
</comment>
<dbReference type="GO" id="GO:0006312">
    <property type="term" value="P:mitotic recombination"/>
    <property type="evidence" value="ECO:0007669"/>
    <property type="project" value="TreeGrafter"/>
</dbReference>
<feature type="compositionally biased region" description="Basic and acidic residues" evidence="6">
    <location>
        <begin position="400"/>
        <end position="419"/>
    </location>
</feature>
<dbReference type="EMBL" id="ML978157">
    <property type="protein sequence ID" value="KAF2035595.1"/>
    <property type="molecule type" value="Genomic_DNA"/>
</dbReference>
<dbReference type="FunFam" id="3.30.390.80:FF:000001">
    <property type="entry name" value="DNA repair protein RAD52 homolog"/>
    <property type="match status" value="1"/>
</dbReference>
<dbReference type="InterPro" id="IPR041247">
    <property type="entry name" value="Rad52_fam"/>
</dbReference>
<feature type="non-terminal residue" evidence="7">
    <location>
        <position position="1"/>
    </location>
</feature>
<dbReference type="SUPFAM" id="SSF54768">
    <property type="entry name" value="dsRNA-binding domain-like"/>
    <property type="match status" value="1"/>
</dbReference>
<proteinExistence type="inferred from homology"/>
<name>A0A9P4LSJ6_9PLEO</name>
<evidence type="ECO:0000313" key="7">
    <source>
        <dbReference type="EMBL" id="KAF2035595.1"/>
    </source>
</evidence>
<dbReference type="Proteomes" id="UP000799777">
    <property type="component" value="Unassembled WGS sequence"/>
</dbReference>